<reference evidence="2" key="1">
    <citation type="submission" date="2017-06" db="EMBL/GenBank/DDBJ databases">
        <title>Capnocytophaga spp. assemblies.</title>
        <authorList>
            <person name="Gulvik C.A."/>
        </authorList>
    </citation>
    <scope>NUCLEOTIDE SEQUENCE [LARGE SCALE GENOMIC DNA]</scope>
    <source>
        <strain evidence="2">H2177</strain>
    </source>
</reference>
<name>A0A250G0Y3_9FLAO</name>
<dbReference type="KEGG" id="csto:CGC58_09265"/>
<sequence>MENNLFKIYEYFDNNEIDRKNIYSKYGSWLGDVNCLCYPFCSAPDDIPEDYDYAEEIKQTNQIFSIFGFGELNDEDIEDIRCGCGYVLMHYLFKVRRNIGLAKTYYVSFSMMQAGGEFVYIHCNDVDLQMTYKEMILKSHAFEYETADETEKYHFDELLKFAEEVCKEIEIETEQNKGSFEKENTADEENFDELIRLLNYNNYLSDNEISELKTDWKNINENRKAFAERLIDEGIWFEEDLEYLDQQEKEYLLYWAFTEKFDVFKDDWKFDTKELSKYISEKIGQPFKVTFKEVGNDWGLVQEKLENLSDYTLLDIASGNDDCNFIVAKKEDKDVIYALANELNIPIV</sequence>
<dbReference type="EMBL" id="CP022387">
    <property type="protein sequence ID" value="ATA89896.1"/>
    <property type="molecule type" value="Genomic_DNA"/>
</dbReference>
<dbReference type="AlphaFoldDB" id="A0A250G0Y3"/>
<evidence type="ECO:0000313" key="2">
    <source>
        <dbReference type="Proteomes" id="UP000217348"/>
    </source>
</evidence>
<dbReference type="RefSeq" id="WP_095896454.1">
    <property type="nucleotide sequence ID" value="NZ_CP022387.1"/>
</dbReference>
<gene>
    <name evidence="1" type="ORF">CGC58_09265</name>
</gene>
<dbReference type="Proteomes" id="UP000217348">
    <property type="component" value="Chromosome"/>
</dbReference>
<accession>A0A250G0Y3</accession>
<protein>
    <submittedName>
        <fullName evidence="1">Uncharacterized protein</fullName>
    </submittedName>
</protein>
<organism evidence="1 2">
    <name type="scientific">Capnocytophaga stomatis</name>
    <dbReference type="NCBI Taxonomy" id="1848904"/>
    <lineage>
        <taxon>Bacteria</taxon>
        <taxon>Pseudomonadati</taxon>
        <taxon>Bacteroidota</taxon>
        <taxon>Flavobacteriia</taxon>
        <taxon>Flavobacteriales</taxon>
        <taxon>Flavobacteriaceae</taxon>
        <taxon>Capnocytophaga</taxon>
    </lineage>
</organism>
<evidence type="ECO:0000313" key="1">
    <source>
        <dbReference type="EMBL" id="ATA89896.1"/>
    </source>
</evidence>
<dbReference type="OrthoDB" id="1151223at2"/>
<proteinExistence type="predicted"/>